<proteinExistence type="predicted"/>
<sequence length="93" mass="10838">MWQITSAGVGFKLRNIASGEAALNTRFTRRRERRNRSNRSMMEVISVTFTALVYHIGFGNRRCSNTGSCSHRRLKESGASAWMRSYWRKSYDR</sequence>
<keyword evidence="2" id="KW-1185">Reference proteome</keyword>
<dbReference type="Proteomes" id="UP000054538">
    <property type="component" value="Unassembled WGS sequence"/>
</dbReference>
<dbReference type="HOGENOM" id="CLU_2400333_0_0_1"/>
<name>A0A0D0DQE5_9AGAM</name>
<dbReference type="EMBL" id="KN825097">
    <property type="protein sequence ID" value="KIK94583.1"/>
    <property type="molecule type" value="Genomic_DNA"/>
</dbReference>
<evidence type="ECO:0000313" key="2">
    <source>
        <dbReference type="Proteomes" id="UP000054538"/>
    </source>
</evidence>
<gene>
    <name evidence="1" type="ORF">PAXRUDRAFT_440617</name>
</gene>
<dbReference type="AlphaFoldDB" id="A0A0D0DQE5"/>
<protein>
    <submittedName>
        <fullName evidence="1">Uncharacterized protein</fullName>
    </submittedName>
</protein>
<reference evidence="2" key="2">
    <citation type="submission" date="2015-01" db="EMBL/GenBank/DDBJ databases">
        <title>Evolutionary Origins and Diversification of the Mycorrhizal Mutualists.</title>
        <authorList>
            <consortium name="DOE Joint Genome Institute"/>
            <consortium name="Mycorrhizal Genomics Consortium"/>
            <person name="Kohler A."/>
            <person name="Kuo A."/>
            <person name="Nagy L.G."/>
            <person name="Floudas D."/>
            <person name="Copeland A."/>
            <person name="Barry K.W."/>
            <person name="Cichocki N."/>
            <person name="Veneault-Fourrey C."/>
            <person name="LaButti K."/>
            <person name="Lindquist E.A."/>
            <person name="Lipzen A."/>
            <person name="Lundell T."/>
            <person name="Morin E."/>
            <person name="Murat C."/>
            <person name="Riley R."/>
            <person name="Ohm R."/>
            <person name="Sun H."/>
            <person name="Tunlid A."/>
            <person name="Henrissat B."/>
            <person name="Grigoriev I.V."/>
            <person name="Hibbett D.S."/>
            <person name="Martin F."/>
        </authorList>
    </citation>
    <scope>NUCLEOTIDE SEQUENCE [LARGE SCALE GENOMIC DNA]</scope>
    <source>
        <strain evidence="2">Ve08.2h10</strain>
    </source>
</reference>
<organism evidence="1 2">
    <name type="scientific">Paxillus rubicundulus Ve08.2h10</name>
    <dbReference type="NCBI Taxonomy" id="930991"/>
    <lineage>
        <taxon>Eukaryota</taxon>
        <taxon>Fungi</taxon>
        <taxon>Dikarya</taxon>
        <taxon>Basidiomycota</taxon>
        <taxon>Agaricomycotina</taxon>
        <taxon>Agaricomycetes</taxon>
        <taxon>Agaricomycetidae</taxon>
        <taxon>Boletales</taxon>
        <taxon>Paxilineae</taxon>
        <taxon>Paxillaceae</taxon>
        <taxon>Paxillus</taxon>
    </lineage>
</organism>
<accession>A0A0D0DQE5</accession>
<dbReference type="InParanoid" id="A0A0D0DQE5"/>
<reference evidence="1 2" key="1">
    <citation type="submission" date="2014-04" db="EMBL/GenBank/DDBJ databases">
        <authorList>
            <consortium name="DOE Joint Genome Institute"/>
            <person name="Kuo A."/>
            <person name="Kohler A."/>
            <person name="Jargeat P."/>
            <person name="Nagy L.G."/>
            <person name="Floudas D."/>
            <person name="Copeland A."/>
            <person name="Barry K.W."/>
            <person name="Cichocki N."/>
            <person name="Veneault-Fourrey C."/>
            <person name="LaButti K."/>
            <person name="Lindquist E.A."/>
            <person name="Lipzen A."/>
            <person name="Lundell T."/>
            <person name="Morin E."/>
            <person name="Murat C."/>
            <person name="Sun H."/>
            <person name="Tunlid A."/>
            <person name="Henrissat B."/>
            <person name="Grigoriev I.V."/>
            <person name="Hibbett D.S."/>
            <person name="Martin F."/>
            <person name="Nordberg H.P."/>
            <person name="Cantor M.N."/>
            <person name="Hua S.X."/>
        </authorList>
    </citation>
    <scope>NUCLEOTIDE SEQUENCE [LARGE SCALE GENOMIC DNA]</scope>
    <source>
        <strain evidence="1 2">Ve08.2h10</strain>
    </source>
</reference>
<evidence type="ECO:0000313" key="1">
    <source>
        <dbReference type="EMBL" id="KIK94583.1"/>
    </source>
</evidence>